<dbReference type="EMBL" id="UOFP01000281">
    <property type="protein sequence ID" value="VAW89576.1"/>
    <property type="molecule type" value="Genomic_DNA"/>
</dbReference>
<proteinExistence type="predicted"/>
<dbReference type="AlphaFoldDB" id="A0A3B1A9S9"/>
<name>A0A3B1A9S9_9ZZZZ</name>
<accession>A0A3B1A9S9</accession>
<reference evidence="1" key="1">
    <citation type="submission" date="2018-06" db="EMBL/GenBank/DDBJ databases">
        <authorList>
            <person name="Zhirakovskaya E."/>
        </authorList>
    </citation>
    <scope>NUCLEOTIDE SEQUENCE</scope>
</reference>
<protein>
    <submittedName>
        <fullName evidence="1">Uncharacterized protein</fullName>
    </submittedName>
</protein>
<sequence length="397" mass="45238">MSIMRELFKCEINVQLKFILSIMLCAYGWSVMLPSYAQSPSSVDIPKERSQASSAKSLECSELINQLETKLFQSPNNTALMQAFKRAILLCQSTTKPQMHSHLKAPTPQSVTNATLTFGIGYHSNPEFVADYEQIELNFSGVLLRLINPKKVSPSVTQKMGLVLAHKRNALSQKRQDEYQLNVSLQRFEQSNSLNQLFTGLRYGAFFQQKAFIVSYQHAQDALDSNVYGLVQLEGLWARDSGALNRLRLGRTFYANAPVLEGTLIEVQHFFPKIPLSKQTNIQPILGVGSNLQVTERAGGNQWLWQAALGATTRWEAHDLSYGMRLALTQDIKKYSEILEKNTKRSLLNLNSYLKWRYRGLDTLKPDLTLSYVKQESNIDLFDWQFWEIALSVQIKW</sequence>
<evidence type="ECO:0000313" key="1">
    <source>
        <dbReference type="EMBL" id="VAW89576.1"/>
    </source>
</evidence>
<organism evidence="1">
    <name type="scientific">hydrothermal vent metagenome</name>
    <dbReference type="NCBI Taxonomy" id="652676"/>
    <lineage>
        <taxon>unclassified sequences</taxon>
        <taxon>metagenomes</taxon>
        <taxon>ecological metagenomes</taxon>
    </lineage>
</organism>
<gene>
    <name evidence="1" type="ORF">MNBD_GAMMA18-300</name>
</gene>